<keyword evidence="1" id="KW-0694">RNA-binding</keyword>
<dbReference type="InterPro" id="IPR012337">
    <property type="entry name" value="RNaseH-like_sf"/>
</dbReference>
<accession>A0A2S4PK56</accession>
<keyword evidence="5" id="KW-1185">Reference proteome</keyword>
<evidence type="ECO:0000256" key="1">
    <source>
        <dbReference type="ARBA" id="ARBA00022884"/>
    </source>
</evidence>
<dbReference type="Proteomes" id="UP000237438">
    <property type="component" value="Unassembled WGS sequence"/>
</dbReference>
<evidence type="ECO:0000313" key="5">
    <source>
        <dbReference type="Proteomes" id="UP000237438"/>
    </source>
</evidence>
<dbReference type="EMBL" id="PEDP01002893">
    <property type="protein sequence ID" value="POS82418.1"/>
    <property type="molecule type" value="Genomic_DNA"/>
</dbReference>
<evidence type="ECO:0000256" key="2">
    <source>
        <dbReference type="SAM" id="MobiDB-lite"/>
    </source>
</evidence>
<dbReference type="InterPro" id="IPR001584">
    <property type="entry name" value="Integrase_cat-core"/>
</dbReference>
<organism evidence="4 5">
    <name type="scientific">Erysiphe pulchra</name>
    <dbReference type="NCBI Taxonomy" id="225359"/>
    <lineage>
        <taxon>Eukaryota</taxon>
        <taxon>Fungi</taxon>
        <taxon>Dikarya</taxon>
        <taxon>Ascomycota</taxon>
        <taxon>Pezizomycotina</taxon>
        <taxon>Leotiomycetes</taxon>
        <taxon>Erysiphales</taxon>
        <taxon>Erysiphaceae</taxon>
        <taxon>Erysiphe</taxon>
    </lineage>
</organism>
<dbReference type="InterPro" id="IPR036397">
    <property type="entry name" value="RNaseH_sf"/>
</dbReference>
<dbReference type="PROSITE" id="PS50994">
    <property type="entry name" value="INTEGRASE"/>
    <property type="match status" value="1"/>
</dbReference>
<evidence type="ECO:0000259" key="3">
    <source>
        <dbReference type="PROSITE" id="PS50994"/>
    </source>
</evidence>
<dbReference type="OrthoDB" id="3562262at2759"/>
<feature type="non-terminal residue" evidence="4">
    <location>
        <position position="903"/>
    </location>
</feature>
<comment type="caution">
    <text evidence="4">The sequence shown here is derived from an EMBL/GenBank/DDBJ whole genome shotgun (WGS) entry which is preliminary data.</text>
</comment>
<proteinExistence type="predicted"/>
<feature type="region of interest" description="Disordered" evidence="2">
    <location>
        <begin position="490"/>
        <end position="520"/>
    </location>
</feature>
<dbReference type="GO" id="GO:0003723">
    <property type="term" value="F:RNA binding"/>
    <property type="evidence" value="ECO:0007669"/>
    <property type="project" value="UniProtKB-KW"/>
</dbReference>
<feature type="domain" description="Integrase catalytic" evidence="3">
    <location>
        <begin position="196"/>
        <end position="388"/>
    </location>
</feature>
<dbReference type="Gene3D" id="3.30.420.10">
    <property type="entry name" value="Ribonuclease H-like superfamily/Ribonuclease H"/>
    <property type="match status" value="1"/>
</dbReference>
<feature type="compositionally biased region" description="Polar residues" evidence="2">
    <location>
        <begin position="490"/>
        <end position="505"/>
    </location>
</feature>
<sequence>MNDVKIDHETYFVNHRYGPNVFHGILIDTRAAGISQFKAFESLFGPHKLDKTCTINVKFGIGNAPSIGSISVHTPTGHCNFHVIDANTPFLLSLLDLDKNKAYFDNLNDMIRLLKNDDCASIPVVGKFGPAFLQWGPMMATTSFLTETELRTLHRRFGHPSVPRLINLLNRAGHTDENHRRVLNKITEHCQKCQRFGSAPLRFKFTLKDADNVHFNQSIFADVLYIDGAPVLHVVDEATRFQAARFLPNMTAVTLWETLRLCWIDTYLGPPAIINHDAGTNFASADFQQYNKSLSIETKEVPIEAAQSMGIVERYHMPLRRAYEVIREELSSEKSMTQQKRPLILKMAIKAINDTAGHDRIVPTLLVFGAFPRIVKGDAPTPDIMKRAKAINKAMAEVSKIRAKRQIHEAINTRNGPSPKPIPLGSNVLVWRAHRKQWEVPCKIISTVNETATIQLPSGPTKFRSTCIKIYTSDLGEDKNQEKQNKLQLDTVSNDSHIPTPNTAATPEINPNDSPTPTSTSSIIPNNTFTPTQHATNSRLQHQRQLSARFRNDTFNLSVLMSTKIPFDFTSSRQTELGGLLSRAYTQSKTLLSRQFFVKPPAELNLSPNILLKVLRPLHGIPEAGNHWFKAYHGHHRSMLSLQRAFSDACLLFNDSAIVALQTDDTLFACNDVFKQKEQNSIKTAQFQTKNVEQLIPGCSMIFNGAKITLSNDSLSLFVSQESHCKNLSTACNKDEYIAQRARGAYIATVYQPQATFDLSQAAQTTLPTTEQMKKLNKRLMWQKSFGQNSGLNFVKLDQSKLRLIAFSDASFANNVDFSSQIGYVIILADDNHCNLLHWSSTKCKRVTRSVLASELYAMIHVFDAACVLKYTVDAITKQSMPLILCTDVTDQVIEAMGFQLND</sequence>
<dbReference type="GO" id="GO:0015074">
    <property type="term" value="P:DNA integration"/>
    <property type="evidence" value="ECO:0007669"/>
    <property type="project" value="InterPro"/>
</dbReference>
<gene>
    <name evidence="4" type="ORF">EPUL_005471</name>
</gene>
<dbReference type="SUPFAM" id="SSF53098">
    <property type="entry name" value="Ribonuclease H-like"/>
    <property type="match status" value="1"/>
</dbReference>
<dbReference type="GO" id="GO:0005634">
    <property type="term" value="C:nucleus"/>
    <property type="evidence" value="ECO:0007669"/>
    <property type="project" value="UniProtKB-ARBA"/>
</dbReference>
<protein>
    <recommendedName>
        <fullName evidence="3">Integrase catalytic domain-containing protein</fullName>
    </recommendedName>
</protein>
<reference evidence="4 5" key="1">
    <citation type="submission" date="2017-10" db="EMBL/GenBank/DDBJ databases">
        <title>Development of genomic resources for the powdery mildew, Erysiphe pulchra.</title>
        <authorList>
            <person name="Wadl P.A."/>
            <person name="Mack B.M."/>
            <person name="Moore G."/>
            <person name="Beltz S.B."/>
        </authorList>
    </citation>
    <scope>NUCLEOTIDE SEQUENCE [LARGE SCALE GENOMIC DNA]</scope>
    <source>
        <strain evidence="4">Cflorida</strain>
    </source>
</reference>
<name>A0A2S4PK56_9PEZI</name>
<dbReference type="AlphaFoldDB" id="A0A2S4PK56"/>
<evidence type="ECO:0000313" key="4">
    <source>
        <dbReference type="EMBL" id="POS82418.1"/>
    </source>
</evidence>
<dbReference type="STRING" id="225359.A0A2S4PK56"/>
<feature type="compositionally biased region" description="Low complexity" evidence="2">
    <location>
        <begin position="509"/>
        <end position="520"/>
    </location>
</feature>